<dbReference type="CDD" id="cd12797">
    <property type="entry name" value="M23_peptidase"/>
    <property type="match status" value="1"/>
</dbReference>
<comment type="caution">
    <text evidence="2">The sequence shown here is derived from an EMBL/GenBank/DDBJ whole genome shotgun (WGS) entry which is preliminary data.</text>
</comment>
<dbReference type="GeneID" id="60057810"/>
<evidence type="ECO:0000259" key="1">
    <source>
        <dbReference type="Pfam" id="PF01551"/>
    </source>
</evidence>
<dbReference type="OrthoDB" id="2050153at2"/>
<dbReference type="InterPro" id="IPR016047">
    <property type="entry name" value="M23ase_b-sheet_dom"/>
</dbReference>
<dbReference type="Proteomes" id="UP000487649">
    <property type="component" value="Unassembled WGS sequence"/>
</dbReference>
<reference evidence="2 3" key="1">
    <citation type="journal article" date="2019" name="Nat. Med.">
        <title>A library of human gut bacterial isolates paired with longitudinal multiomics data enables mechanistic microbiome research.</title>
        <authorList>
            <person name="Poyet M."/>
            <person name="Groussin M."/>
            <person name="Gibbons S.M."/>
            <person name="Avila-Pacheco J."/>
            <person name="Jiang X."/>
            <person name="Kearney S.M."/>
            <person name="Perrotta A.R."/>
            <person name="Berdy B."/>
            <person name="Zhao S."/>
            <person name="Lieberman T.D."/>
            <person name="Swanson P.K."/>
            <person name="Smith M."/>
            <person name="Roesemann S."/>
            <person name="Alexander J.E."/>
            <person name="Rich S.A."/>
            <person name="Livny J."/>
            <person name="Vlamakis H."/>
            <person name="Clish C."/>
            <person name="Bullock K."/>
            <person name="Deik A."/>
            <person name="Scott J."/>
            <person name="Pierce K.A."/>
            <person name="Xavier R.J."/>
            <person name="Alm E.J."/>
        </authorList>
    </citation>
    <scope>NUCLEOTIDE SEQUENCE [LARGE SCALE GENOMIC DNA]</scope>
    <source>
        <strain evidence="2 3">BIOML-A198</strain>
    </source>
</reference>
<proteinExistence type="predicted"/>
<dbReference type="AlphaFoldDB" id="A0A173RDS4"/>
<evidence type="ECO:0000313" key="3">
    <source>
        <dbReference type="Proteomes" id="UP000487649"/>
    </source>
</evidence>
<dbReference type="Gene3D" id="2.70.70.10">
    <property type="entry name" value="Glucose Permease (Domain IIA)"/>
    <property type="match status" value="1"/>
</dbReference>
<dbReference type="PANTHER" id="PTHR21666">
    <property type="entry name" value="PEPTIDASE-RELATED"/>
    <property type="match status" value="1"/>
</dbReference>
<accession>A0A173RDS4</accession>
<dbReference type="Pfam" id="PF01551">
    <property type="entry name" value="Peptidase_M23"/>
    <property type="match status" value="1"/>
</dbReference>
<organism evidence="2 3">
    <name type="scientific">Turicibacter sanguinis</name>
    <dbReference type="NCBI Taxonomy" id="154288"/>
    <lineage>
        <taxon>Bacteria</taxon>
        <taxon>Bacillati</taxon>
        <taxon>Bacillota</taxon>
        <taxon>Erysipelotrichia</taxon>
        <taxon>Erysipelotrichales</taxon>
        <taxon>Turicibacteraceae</taxon>
        <taxon>Turicibacter</taxon>
    </lineage>
</organism>
<name>A0A173RDS4_9FIRM</name>
<evidence type="ECO:0000313" key="2">
    <source>
        <dbReference type="EMBL" id="MTK22016.1"/>
    </source>
</evidence>
<dbReference type="RefSeq" id="WP_006784611.1">
    <property type="nucleotide sequence ID" value="NZ_CABJBH010000001.1"/>
</dbReference>
<dbReference type="GO" id="GO:0004222">
    <property type="term" value="F:metalloendopeptidase activity"/>
    <property type="evidence" value="ECO:0007669"/>
    <property type="project" value="TreeGrafter"/>
</dbReference>
<dbReference type="EMBL" id="WMQE01000028">
    <property type="protein sequence ID" value="MTK22016.1"/>
    <property type="molecule type" value="Genomic_DNA"/>
</dbReference>
<dbReference type="SUPFAM" id="SSF51261">
    <property type="entry name" value="Duplicated hybrid motif"/>
    <property type="match status" value="1"/>
</dbReference>
<dbReference type="PANTHER" id="PTHR21666:SF291">
    <property type="entry name" value="STAGE II SPORULATION PROTEIN Q"/>
    <property type="match status" value="1"/>
</dbReference>
<protein>
    <submittedName>
        <fullName evidence="2">Peptidoglycan DD-metalloendopeptidase family protein</fullName>
    </submittedName>
</protein>
<dbReference type="InterPro" id="IPR050570">
    <property type="entry name" value="Cell_wall_metabolism_enzyme"/>
</dbReference>
<gene>
    <name evidence="2" type="ORF">GMA92_11385</name>
</gene>
<dbReference type="InterPro" id="IPR011055">
    <property type="entry name" value="Dup_hybrid_motif"/>
</dbReference>
<feature type="domain" description="M23ase beta-sheet core" evidence="1">
    <location>
        <begin position="133"/>
        <end position="230"/>
    </location>
</feature>
<sequence length="241" mass="26133">MKLKEKMTNVKNKKLFKRIDPISLALVVLLGASAVFAGVQLYVNQSSEDLTVQNPANGNNNDLIYTDNGELQTMNNQSEAVDAAALGEVISSPLDSEDIEVTKYYYSDTVETDVQTQSFFYYPVGQSMYSHESKGMSFKSSNDEVANVVASLTGTVTSVKDEILKGTIVTIEHANGVKTIYNGVYDVKVSVGDSVSQGDVLGTTGLSQLEPDAGNVVHFEIMKDEVKIDPQSAINKKLSDL</sequence>